<reference evidence="2" key="1">
    <citation type="submission" date="2017-02" db="EMBL/GenBank/DDBJ databases">
        <authorList>
            <person name="Varghese N."/>
            <person name="Submissions S."/>
        </authorList>
    </citation>
    <scope>NUCLEOTIDE SEQUENCE [LARGE SCALE GENOMIC DNA]</scope>
    <source>
        <strain evidence="2">ATCC 27094</strain>
    </source>
</reference>
<evidence type="ECO:0000313" key="1">
    <source>
        <dbReference type="EMBL" id="SKA28477.1"/>
    </source>
</evidence>
<name>A0A1T4SJW8_9HYPH</name>
<organism evidence="1 2">
    <name type="scientific">Enhydrobacter aerosaccus</name>
    <dbReference type="NCBI Taxonomy" id="225324"/>
    <lineage>
        <taxon>Bacteria</taxon>
        <taxon>Pseudomonadati</taxon>
        <taxon>Pseudomonadota</taxon>
        <taxon>Alphaproteobacteria</taxon>
        <taxon>Hyphomicrobiales</taxon>
        <taxon>Enhydrobacter</taxon>
    </lineage>
</organism>
<evidence type="ECO:0000313" key="2">
    <source>
        <dbReference type="Proteomes" id="UP000190092"/>
    </source>
</evidence>
<gene>
    <name evidence="1" type="ORF">SAMN02745126_04791</name>
</gene>
<dbReference type="EMBL" id="FUWJ01000008">
    <property type="protein sequence ID" value="SKA28477.1"/>
    <property type="molecule type" value="Genomic_DNA"/>
</dbReference>
<keyword evidence="2" id="KW-1185">Reference proteome</keyword>
<proteinExistence type="predicted"/>
<accession>A0A1T4SJW8</accession>
<protein>
    <submittedName>
        <fullName evidence="1">Uncharacterized protein</fullName>
    </submittedName>
</protein>
<dbReference type="AlphaFoldDB" id="A0A1T4SJW8"/>
<sequence length="150" mass="16041">MWLKRQGHLLKYEGGIDVSGKLVKEMRDMKLGGIFSLGLAMVTAACGPMSTGQVKDLNVKDWVGHSSAHLIQSWGKPHHDDPTSDGGRAIGYVITNQAVTGPKSQVIFRAQRCMINFTVDANGIIDDATATGSKCTIGPHGDMHPPASKT</sequence>
<dbReference type="Proteomes" id="UP000190092">
    <property type="component" value="Unassembled WGS sequence"/>
</dbReference>